<comment type="caution">
    <text evidence="1">The sequence shown here is derived from an EMBL/GenBank/DDBJ whole genome shotgun (WGS) entry which is preliminary data.</text>
</comment>
<name>A0AAV0X4X0_9HEMI</name>
<reference evidence="1 2" key="1">
    <citation type="submission" date="2023-01" db="EMBL/GenBank/DDBJ databases">
        <authorList>
            <person name="Whitehead M."/>
        </authorList>
    </citation>
    <scope>NUCLEOTIDE SEQUENCE [LARGE SCALE GENOMIC DNA]</scope>
</reference>
<dbReference type="AlphaFoldDB" id="A0AAV0X4X0"/>
<keyword evidence="2" id="KW-1185">Reference proteome</keyword>
<protein>
    <submittedName>
        <fullName evidence="1">Uncharacterized protein</fullName>
    </submittedName>
</protein>
<accession>A0AAV0X4X0</accession>
<gene>
    <name evidence="1" type="ORF">MEUPH1_LOCUS17888</name>
</gene>
<sequence length="116" mass="12692">MSSKIVTALGRTKVSHQNAVHIRIGTAQSLGCNANNIAINRSTIRRHKVILRQRVFDDIKVSFNPNCPLTVHWDDKILTDITGKGHVDRLPILVSGDGVSKLLSVPKLESATGEET</sequence>
<organism evidence="1 2">
    <name type="scientific">Macrosiphum euphorbiae</name>
    <name type="common">potato aphid</name>
    <dbReference type="NCBI Taxonomy" id="13131"/>
    <lineage>
        <taxon>Eukaryota</taxon>
        <taxon>Metazoa</taxon>
        <taxon>Ecdysozoa</taxon>
        <taxon>Arthropoda</taxon>
        <taxon>Hexapoda</taxon>
        <taxon>Insecta</taxon>
        <taxon>Pterygota</taxon>
        <taxon>Neoptera</taxon>
        <taxon>Paraneoptera</taxon>
        <taxon>Hemiptera</taxon>
        <taxon>Sternorrhyncha</taxon>
        <taxon>Aphidomorpha</taxon>
        <taxon>Aphidoidea</taxon>
        <taxon>Aphididae</taxon>
        <taxon>Macrosiphini</taxon>
        <taxon>Macrosiphum</taxon>
    </lineage>
</organism>
<dbReference type="EMBL" id="CARXXK010000003">
    <property type="protein sequence ID" value="CAI6362859.1"/>
    <property type="molecule type" value="Genomic_DNA"/>
</dbReference>
<evidence type="ECO:0000313" key="2">
    <source>
        <dbReference type="Proteomes" id="UP001160148"/>
    </source>
</evidence>
<evidence type="ECO:0000313" key="1">
    <source>
        <dbReference type="EMBL" id="CAI6362859.1"/>
    </source>
</evidence>
<proteinExistence type="predicted"/>
<dbReference type="Proteomes" id="UP001160148">
    <property type="component" value="Unassembled WGS sequence"/>
</dbReference>